<evidence type="ECO:0000313" key="18">
    <source>
        <dbReference type="EMBL" id="KAJ6219965.1"/>
    </source>
</evidence>
<dbReference type="FunFam" id="3.50.40.10:FF:000002">
    <property type="entry name" value="phenylalanine--tRNA ligase beta subunit"/>
    <property type="match status" value="1"/>
</dbReference>
<dbReference type="InterPro" id="IPR045060">
    <property type="entry name" value="Phe-tRNA-ligase_IIc_bsu"/>
</dbReference>
<comment type="catalytic activity">
    <reaction evidence="16">
        <text>tRNA(Phe) + L-phenylalanine + ATP = L-phenylalanyl-tRNA(Phe) + AMP + diphosphate + H(+)</text>
        <dbReference type="Rhea" id="RHEA:19413"/>
        <dbReference type="Rhea" id="RHEA-COMP:9668"/>
        <dbReference type="Rhea" id="RHEA-COMP:9699"/>
        <dbReference type="ChEBI" id="CHEBI:15378"/>
        <dbReference type="ChEBI" id="CHEBI:30616"/>
        <dbReference type="ChEBI" id="CHEBI:33019"/>
        <dbReference type="ChEBI" id="CHEBI:58095"/>
        <dbReference type="ChEBI" id="CHEBI:78442"/>
        <dbReference type="ChEBI" id="CHEBI:78531"/>
        <dbReference type="ChEBI" id="CHEBI:456215"/>
        <dbReference type="EC" id="6.1.1.20"/>
    </reaction>
</comment>
<dbReference type="GO" id="GO:0004826">
    <property type="term" value="F:phenylalanine-tRNA ligase activity"/>
    <property type="evidence" value="ECO:0007669"/>
    <property type="project" value="UniProtKB-EC"/>
</dbReference>
<evidence type="ECO:0000259" key="17">
    <source>
        <dbReference type="PROSITE" id="PS51483"/>
    </source>
</evidence>
<dbReference type="InterPro" id="IPR004531">
    <property type="entry name" value="Phe-tRNA-synth_IIc_bsu_arc_euk"/>
</dbReference>
<dbReference type="PANTHER" id="PTHR10947">
    <property type="entry name" value="PHENYLALANYL-TRNA SYNTHETASE BETA CHAIN AND LEUCINE-RICH REPEAT-CONTAINING PROTEIN 47"/>
    <property type="match status" value="1"/>
</dbReference>
<evidence type="ECO:0000256" key="5">
    <source>
        <dbReference type="ARBA" id="ARBA00012814"/>
    </source>
</evidence>
<evidence type="ECO:0000256" key="10">
    <source>
        <dbReference type="ARBA" id="ARBA00022741"/>
    </source>
</evidence>
<evidence type="ECO:0000256" key="4">
    <source>
        <dbReference type="ARBA" id="ARBA00011209"/>
    </source>
</evidence>
<dbReference type="AlphaFoldDB" id="A0A9Q0MA71"/>
<evidence type="ECO:0000256" key="15">
    <source>
        <dbReference type="ARBA" id="ARBA00033189"/>
    </source>
</evidence>
<dbReference type="FunFam" id="3.30.930.10:FF:000032">
    <property type="entry name" value="Phenylalanine--tRNA ligase beta subunit"/>
    <property type="match status" value="1"/>
</dbReference>
<keyword evidence="11" id="KW-0067">ATP-binding</keyword>
<dbReference type="CDD" id="cd00769">
    <property type="entry name" value="PheRS_beta_core"/>
    <property type="match status" value="1"/>
</dbReference>
<dbReference type="PROSITE" id="PS51483">
    <property type="entry name" value="B5"/>
    <property type="match status" value="1"/>
</dbReference>
<dbReference type="SUPFAM" id="SSF56037">
    <property type="entry name" value="PheT/TilS domain"/>
    <property type="match status" value="1"/>
</dbReference>
<comment type="subcellular location">
    <subcellularLocation>
        <location evidence="2">Cytoplasm</location>
    </subcellularLocation>
</comment>
<dbReference type="GO" id="GO:0006432">
    <property type="term" value="P:phenylalanyl-tRNA aminoacylation"/>
    <property type="evidence" value="ECO:0007669"/>
    <property type="project" value="InterPro"/>
</dbReference>
<dbReference type="GO" id="GO:0003723">
    <property type="term" value="F:RNA binding"/>
    <property type="evidence" value="ECO:0007669"/>
    <property type="project" value="InterPro"/>
</dbReference>
<dbReference type="NCBIfam" id="TIGR00471">
    <property type="entry name" value="pheT_arch"/>
    <property type="match status" value="1"/>
</dbReference>
<keyword evidence="19" id="KW-1185">Reference proteome</keyword>
<evidence type="ECO:0000256" key="2">
    <source>
        <dbReference type="ARBA" id="ARBA00004496"/>
    </source>
</evidence>
<dbReference type="InterPro" id="IPR041616">
    <property type="entry name" value="PheRS_beta_core"/>
</dbReference>
<keyword evidence="13" id="KW-0648">Protein biosynthesis</keyword>
<keyword evidence="12" id="KW-0460">Magnesium</keyword>
<keyword evidence="9" id="KW-0479">Metal-binding</keyword>
<evidence type="ECO:0000256" key="14">
    <source>
        <dbReference type="ARBA" id="ARBA00023146"/>
    </source>
</evidence>
<dbReference type="InterPro" id="IPR040659">
    <property type="entry name" value="PhetRS_B1"/>
</dbReference>
<dbReference type="GO" id="GO:0000287">
    <property type="term" value="F:magnesium ion binding"/>
    <property type="evidence" value="ECO:0007669"/>
    <property type="project" value="InterPro"/>
</dbReference>
<dbReference type="InterPro" id="IPR005146">
    <property type="entry name" value="B3/B4_tRNA-bd"/>
</dbReference>
<dbReference type="EMBL" id="JAPWDV010000002">
    <property type="protein sequence ID" value="KAJ6219965.1"/>
    <property type="molecule type" value="Genomic_DNA"/>
</dbReference>
<keyword evidence="7" id="KW-0963">Cytoplasm</keyword>
<comment type="similarity">
    <text evidence="3">Belongs to the phenylalanyl-tRNA synthetase beta subunit family. Type 2 subfamily.</text>
</comment>
<comment type="subunit">
    <text evidence="4">Tetramer of two alpha and two beta subunits.</text>
</comment>
<evidence type="ECO:0000313" key="19">
    <source>
        <dbReference type="Proteomes" id="UP001142055"/>
    </source>
</evidence>
<comment type="cofactor">
    <cofactor evidence="1">
        <name>Mg(2+)</name>
        <dbReference type="ChEBI" id="CHEBI:18420"/>
    </cofactor>
</comment>
<dbReference type="InterPro" id="IPR020825">
    <property type="entry name" value="Phe-tRNA_synthase-like_B3/B4"/>
</dbReference>
<dbReference type="Gene3D" id="3.30.56.10">
    <property type="match status" value="2"/>
</dbReference>
<sequence>MPTIAVNRDELFKRLGRVYTEKEFDELCFEFGIELDEVTSEKQMKSKEQGIEHKIDENEEVIYRIEIPANRYDLLCIEGLALALNIFLGRQDIPRYQVIKPEKMEQLTILPNTGVIRPHAVAAILRGVNFSKLSYNSFIDLQDKLHQNLCRKRTLVAIGTHDLDTIKGPFVYDAKKPEEIKFIPLKQTKEFNAKDLLEFYLNDEHLKAYVPIIKDSPVYPVIYDSNDVVLSLPPIINGEHSKIKLETKNIFIECTATDSHKAEVVLDTLVCLFSEYSTKPFTVEPVKVVGPDNSERIWPSLKYRQESISLDYIQSNIGIKIDLNQVHKLLKRMGLESQTKSNTEAYVTIPPNRHDILHACDILEDIGISYGFNNIDMVLPQTLTIGSQFKLNKISDQLRFELARCGFTEALTFSLCSRDDIGSKMRLKNEVERAVKISNPKTLDFQVARTSLLPGLLKTINSNKKMPIPLKLFEISDIVLKDNTKDVGARNERFLSAIYYNKNSGFEVIHGLMDRIMQVIEIPYCSASEQTKNGYFIRAKNDPRFLDGRCAEILINDKVFGVMGVLHPEVITNFDLTQPCSALELSIESIY</sequence>
<comment type="caution">
    <text evidence="18">The sequence shown here is derived from an EMBL/GenBank/DDBJ whole genome shotgun (WGS) entry which is preliminary data.</text>
</comment>
<evidence type="ECO:0000256" key="12">
    <source>
        <dbReference type="ARBA" id="ARBA00022842"/>
    </source>
</evidence>
<dbReference type="SUPFAM" id="SSF55681">
    <property type="entry name" value="Class II aaRS and biotin synthetases"/>
    <property type="match status" value="1"/>
</dbReference>
<organism evidence="18 19">
    <name type="scientific">Blomia tropicalis</name>
    <name type="common">Mite</name>
    <dbReference type="NCBI Taxonomy" id="40697"/>
    <lineage>
        <taxon>Eukaryota</taxon>
        <taxon>Metazoa</taxon>
        <taxon>Ecdysozoa</taxon>
        <taxon>Arthropoda</taxon>
        <taxon>Chelicerata</taxon>
        <taxon>Arachnida</taxon>
        <taxon>Acari</taxon>
        <taxon>Acariformes</taxon>
        <taxon>Sarcoptiformes</taxon>
        <taxon>Astigmata</taxon>
        <taxon>Glycyphagoidea</taxon>
        <taxon>Echimyopodidae</taxon>
        <taxon>Blomia</taxon>
    </lineage>
</organism>
<dbReference type="SUPFAM" id="SSF46955">
    <property type="entry name" value="Putative DNA-binding domain"/>
    <property type="match status" value="2"/>
</dbReference>
<reference evidence="18" key="1">
    <citation type="submission" date="2022-12" db="EMBL/GenBank/DDBJ databases">
        <title>Genome assemblies of Blomia tropicalis.</title>
        <authorList>
            <person name="Cui Y."/>
        </authorList>
    </citation>
    <scope>NUCLEOTIDE SEQUENCE</scope>
    <source>
        <tissue evidence="18">Adult mites</tissue>
    </source>
</reference>
<dbReference type="Pfam" id="PF18262">
    <property type="entry name" value="PhetRS_B1"/>
    <property type="match status" value="1"/>
</dbReference>
<proteinExistence type="inferred from homology"/>
<evidence type="ECO:0000256" key="13">
    <source>
        <dbReference type="ARBA" id="ARBA00022917"/>
    </source>
</evidence>
<dbReference type="FunFam" id="3.30.56.10:FF:000005">
    <property type="entry name" value="Phenylalanine--tRNA ligase beta subunit"/>
    <property type="match status" value="1"/>
</dbReference>
<evidence type="ECO:0000256" key="6">
    <source>
        <dbReference type="ARBA" id="ARBA00017032"/>
    </source>
</evidence>
<evidence type="ECO:0000256" key="16">
    <source>
        <dbReference type="ARBA" id="ARBA00049255"/>
    </source>
</evidence>
<dbReference type="PANTHER" id="PTHR10947:SF0">
    <property type="entry name" value="PHENYLALANINE--TRNA LIGASE BETA SUBUNIT"/>
    <property type="match status" value="1"/>
</dbReference>
<keyword evidence="8" id="KW-0436">Ligase</keyword>
<dbReference type="Pfam" id="PF17759">
    <property type="entry name" value="tRNA_synthFbeta"/>
    <property type="match status" value="1"/>
</dbReference>
<dbReference type="SMART" id="SM00874">
    <property type="entry name" value="B5"/>
    <property type="match status" value="1"/>
</dbReference>
<evidence type="ECO:0000256" key="8">
    <source>
        <dbReference type="ARBA" id="ARBA00022598"/>
    </source>
</evidence>
<dbReference type="GO" id="GO:0009328">
    <property type="term" value="C:phenylalanine-tRNA ligase complex"/>
    <property type="evidence" value="ECO:0007669"/>
    <property type="project" value="TreeGrafter"/>
</dbReference>
<evidence type="ECO:0000256" key="11">
    <source>
        <dbReference type="ARBA" id="ARBA00022840"/>
    </source>
</evidence>
<evidence type="ECO:0000256" key="1">
    <source>
        <dbReference type="ARBA" id="ARBA00001946"/>
    </source>
</evidence>
<keyword evidence="10" id="KW-0547">Nucleotide-binding</keyword>
<evidence type="ECO:0000256" key="3">
    <source>
        <dbReference type="ARBA" id="ARBA00007438"/>
    </source>
</evidence>
<dbReference type="InterPro" id="IPR005147">
    <property type="entry name" value="tRNA_synthase_B5-dom"/>
</dbReference>
<keyword evidence="14" id="KW-0030">Aminoacyl-tRNA synthetase</keyword>
<evidence type="ECO:0000256" key="7">
    <source>
        <dbReference type="ARBA" id="ARBA00022490"/>
    </source>
</evidence>
<dbReference type="Pfam" id="PF03484">
    <property type="entry name" value="B5"/>
    <property type="match status" value="1"/>
</dbReference>
<dbReference type="Gene3D" id="3.50.40.10">
    <property type="entry name" value="Phenylalanyl-trna Synthetase, Chain B, domain 3"/>
    <property type="match status" value="1"/>
</dbReference>
<evidence type="ECO:0000256" key="9">
    <source>
        <dbReference type="ARBA" id="ARBA00022723"/>
    </source>
</evidence>
<gene>
    <name evidence="18" type="ORF">RDWZM_005777</name>
</gene>
<dbReference type="GO" id="GO:0005524">
    <property type="term" value="F:ATP binding"/>
    <property type="evidence" value="ECO:0007669"/>
    <property type="project" value="UniProtKB-KW"/>
</dbReference>
<dbReference type="OMA" id="FPGRCAN"/>
<dbReference type="Pfam" id="PF03483">
    <property type="entry name" value="B3_4"/>
    <property type="match status" value="1"/>
</dbReference>
<accession>A0A9Q0MA71</accession>
<dbReference type="InterPro" id="IPR045864">
    <property type="entry name" value="aa-tRNA-synth_II/BPL/LPL"/>
</dbReference>
<dbReference type="EC" id="6.1.1.20" evidence="5"/>
<dbReference type="Proteomes" id="UP001142055">
    <property type="component" value="Chromosome 2"/>
</dbReference>
<protein>
    <recommendedName>
        <fullName evidence="6">Phenylalanine--tRNA ligase beta subunit</fullName>
        <ecNumber evidence="5">6.1.1.20</ecNumber>
    </recommendedName>
    <alternativeName>
        <fullName evidence="15">Phenylalanyl-tRNA synthetase beta subunit</fullName>
    </alternativeName>
</protein>
<name>A0A9Q0MA71_BLOTA</name>
<dbReference type="SMART" id="SM00873">
    <property type="entry name" value="B3_4"/>
    <property type="match status" value="1"/>
</dbReference>
<feature type="domain" description="B5" evidence="17">
    <location>
        <begin position="301"/>
        <end position="377"/>
    </location>
</feature>
<dbReference type="Gene3D" id="3.30.930.10">
    <property type="entry name" value="Bira Bifunctional Protein, Domain 2"/>
    <property type="match status" value="1"/>
</dbReference>
<dbReference type="InterPro" id="IPR009061">
    <property type="entry name" value="DNA-bd_dom_put_sf"/>
</dbReference>